<evidence type="ECO:0000313" key="1">
    <source>
        <dbReference type="EMBL" id="GLK09288.1"/>
    </source>
</evidence>
<comment type="caution">
    <text evidence="1">The sequence shown here is derived from an EMBL/GenBank/DDBJ whole genome shotgun (WGS) entry which is preliminary data.</text>
</comment>
<keyword evidence="2" id="KW-1185">Reference proteome</keyword>
<dbReference type="AlphaFoldDB" id="A0A9W6I067"/>
<evidence type="ECO:0000313" key="2">
    <source>
        <dbReference type="Proteomes" id="UP001143474"/>
    </source>
</evidence>
<name>A0A9W6I067_9ACTN</name>
<dbReference type="Proteomes" id="UP001143474">
    <property type="component" value="Unassembled WGS sequence"/>
</dbReference>
<reference evidence="1" key="1">
    <citation type="journal article" date="2014" name="Int. J. Syst. Evol. Microbiol.">
        <title>Complete genome sequence of Corynebacterium casei LMG S-19264T (=DSM 44701T), isolated from a smear-ripened cheese.</title>
        <authorList>
            <consortium name="US DOE Joint Genome Institute (JGI-PGF)"/>
            <person name="Walter F."/>
            <person name="Albersmeier A."/>
            <person name="Kalinowski J."/>
            <person name="Ruckert C."/>
        </authorList>
    </citation>
    <scope>NUCLEOTIDE SEQUENCE</scope>
    <source>
        <strain evidence="1">VKM Ac-2007</strain>
    </source>
</reference>
<accession>A0A9W6I067</accession>
<sequence>MTQTAQRDPRWPAFAARHGLDLERLAQGEVETLEPVELQRALIGRSTPYTWRGTAHHSRDG</sequence>
<proteinExistence type="predicted"/>
<dbReference type="EMBL" id="BSEV01000004">
    <property type="protein sequence ID" value="GLK09288.1"/>
    <property type="molecule type" value="Genomic_DNA"/>
</dbReference>
<protein>
    <submittedName>
        <fullName evidence="1">Uncharacterized protein</fullName>
    </submittedName>
</protein>
<reference evidence="1" key="2">
    <citation type="submission" date="2023-01" db="EMBL/GenBank/DDBJ databases">
        <authorList>
            <person name="Sun Q."/>
            <person name="Evtushenko L."/>
        </authorList>
    </citation>
    <scope>NUCLEOTIDE SEQUENCE</scope>
    <source>
        <strain evidence="1">VKM Ac-2007</strain>
    </source>
</reference>
<gene>
    <name evidence="1" type="ORF">GCM10017600_26940</name>
</gene>
<dbReference type="RefSeq" id="WP_271217743.1">
    <property type="nucleotide sequence ID" value="NZ_BAAAVD010000004.1"/>
</dbReference>
<organism evidence="1 2">
    <name type="scientific">Streptosporangium carneum</name>
    <dbReference type="NCBI Taxonomy" id="47481"/>
    <lineage>
        <taxon>Bacteria</taxon>
        <taxon>Bacillati</taxon>
        <taxon>Actinomycetota</taxon>
        <taxon>Actinomycetes</taxon>
        <taxon>Streptosporangiales</taxon>
        <taxon>Streptosporangiaceae</taxon>
        <taxon>Streptosporangium</taxon>
    </lineage>
</organism>